<keyword evidence="9" id="KW-0067">ATP-binding</keyword>
<comment type="catalytic activity">
    <reaction evidence="11">
        <text>L-threonine + hydrogencarbonate + ATP = L-threonylcarbamoyladenylate + diphosphate + H2O</text>
        <dbReference type="Rhea" id="RHEA:36407"/>
        <dbReference type="ChEBI" id="CHEBI:15377"/>
        <dbReference type="ChEBI" id="CHEBI:17544"/>
        <dbReference type="ChEBI" id="CHEBI:30616"/>
        <dbReference type="ChEBI" id="CHEBI:33019"/>
        <dbReference type="ChEBI" id="CHEBI:57926"/>
        <dbReference type="ChEBI" id="CHEBI:73682"/>
        <dbReference type="EC" id="2.7.7.87"/>
    </reaction>
</comment>
<keyword evidence="8" id="KW-0547">Nucleotide-binding</keyword>
<keyword evidence="5 13" id="KW-0808">Transferase</keyword>
<keyword evidence="14" id="KW-1185">Reference proteome</keyword>
<evidence type="ECO:0000256" key="1">
    <source>
        <dbReference type="ARBA" id="ARBA00004496"/>
    </source>
</evidence>
<dbReference type="RefSeq" id="WP_379023755.1">
    <property type="nucleotide sequence ID" value="NZ_JBHRTA010000038.1"/>
</dbReference>
<comment type="subcellular location">
    <subcellularLocation>
        <location evidence="1">Cytoplasm</location>
    </subcellularLocation>
</comment>
<evidence type="ECO:0000256" key="7">
    <source>
        <dbReference type="ARBA" id="ARBA00022695"/>
    </source>
</evidence>
<dbReference type="InterPro" id="IPR006070">
    <property type="entry name" value="Sua5-like_dom"/>
</dbReference>
<dbReference type="Gene3D" id="3.90.870.10">
    <property type="entry name" value="DHBP synthase"/>
    <property type="match status" value="1"/>
</dbReference>
<evidence type="ECO:0000256" key="10">
    <source>
        <dbReference type="ARBA" id="ARBA00029774"/>
    </source>
</evidence>
<dbReference type="EC" id="2.7.7.87" evidence="3"/>
<protein>
    <recommendedName>
        <fullName evidence="10">L-threonylcarbamoyladenylate synthase</fullName>
        <ecNumber evidence="3">2.7.7.87</ecNumber>
    </recommendedName>
    <alternativeName>
        <fullName evidence="10">L-threonylcarbamoyladenylate synthase</fullName>
    </alternativeName>
</protein>
<dbReference type="Pfam" id="PF01300">
    <property type="entry name" value="Sua5_yciO_yrdC"/>
    <property type="match status" value="1"/>
</dbReference>
<keyword evidence="7 13" id="KW-0548">Nucleotidyltransferase</keyword>
<keyword evidence="4" id="KW-0963">Cytoplasm</keyword>
<evidence type="ECO:0000256" key="8">
    <source>
        <dbReference type="ARBA" id="ARBA00022741"/>
    </source>
</evidence>
<evidence type="ECO:0000256" key="2">
    <source>
        <dbReference type="ARBA" id="ARBA00007663"/>
    </source>
</evidence>
<dbReference type="PROSITE" id="PS51163">
    <property type="entry name" value="YRDC"/>
    <property type="match status" value="1"/>
</dbReference>
<evidence type="ECO:0000256" key="5">
    <source>
        <dbReference type="ARBA" id="ARBA00022679"/>
    </source>
</evidence>
<evidence type="ECO:0000256" key="9">
    <source>
        <dbReference type="ARBA" id="ARBA00022840"/>
    </source>
</evidence>
<feature type="domain" description="YrdC-like" evidence="12">
    <location>
        <begin position="7"/>
        <end position="192"/>
    </location>
</feature>
<accession>A0ABV7JPE1</accession>
<dbReference type="InterPro" id="IPR017945">
    <property type="entry name" value="DHBP_synth_RibB-like_a/b_dom"/>
</dbReference>
<comment type="caution">
    <text evidence="13">The sequence shown here is derived from an EMBL/GenBank/DDBJ whole genome shotgun (WGS) entry which is preliminary data.</text>
</comment>
<evidence type="ECO:0000256" key="4">
    <source>
        <dbReference type="ARBA" id="ARBA00022490"/>
    </source>
</evidence>
<dbReference type="EMBL" id="JBHRTA010000038">
    <property type="protein sequence ID" value="MFC3198775.1"/>
    <property type="molecule type" value="Genomic_DNA"/>
</dbReference>
<dbReference type="PANTHER" id="PTHR17490:SF16">
    <property type="entry name" value="THREONYLCARBAMOYL-AMP SYNTHASE"/>
    <property type="match status" value="1"/>
</dbReference>
<evidence type="ECO:0000256" key="3">
    <source>
        <dbReference type="ARBA" id="ARBA00012584"/>
    </source>
</evidence>
<sequence length="192" mass="21096">MHHNPQSSDIEKALDTLRAGGLILYPTDTIWGIGCDATNAEAVDAVFRLKGRAQGKSLIVLLDTDNKLQSYVSDVPEVAYQLIEYTERPLTIVYSDAKNLAPNLLAEDGSVGIRIVNHTFCTRLLQRFRKPIVSTSANVSGQPAPRNFGEIAPEIIGGVDYVVQYGQDDLTERQASIVMKLESGGKFSFIRK</sequence>
<organism evidence="13 14">
    <name type="scientific">Parapedobacter deserti</name>
    <dbReference type="NCBI Taxonomy" id="1912957"/>
    <lineage>
        <taxon>Bacteria</taxon>
        <taxon>Pseudomonadati</taxon>
        <taxon>Bacteroidota</taxon>
        <taxon>Sphingobacteriia</taxon>
        <taxon>Sphingobacteriales</taxon>
        <taxon>Sphingobacteriaceae</taxon>
        <taxon>Parapedobacter</taxon>
    </lineage>
</organism>
<evidence type="ECO:0000313" key="13">
    <source>
        <dbReference type="EMBL" id="MFC3198775.1"/>
    </source>
</evidence>
<name>A0ABV7JPE1_9SPHI</name>
<reference evidence="14" key="1">
    <citation type="journal article" date="2019" name="Int. J. Syst. Evol. Microbiol.">
        <title>The Global Catalogue of Microorganisms (GCM) 10K type strain sequencing project: providing services to taxonomists for standard genome sequencing and annotation.</title>
        <authorList>
            <consortium name="The Broad Institute Genomics Platform"/>
            <consortium name="The Broad Institute Genome Sequencing Center for Infectious Disease"/>
            <person name="Wu L."/>
            <person name="Ma J."/>
        </authorList>
    </citation>
    <scope>NUCLEOTIDE SEQUENCE [LARGE SCALE GENOMIC DNA]</scope>
    <source>
        <strain evidence="14">KCTC 52416</strain>
    </source>
</reference>
<evidence type="ECO:0000313" key="14">
    <source>
        <dbReference type="Proteomes" id="UP001595526"/>
    </source>
</evidence>
<dbReference type="GO" id="GO:0061710">
    <property type="term" value="F:L-threonylcarbamoyladenylate synthase"/>
    <property type="evidence" value="ECO:0007669"/>
    <property type="project" value="UniProtKB-EC"/>
</dbReference>
<dbReference type="Proteomes" id="UP001595526">
    <property type="component" value="Unassembled WGS sequence"/>
</dbReference>
<evidence type="ECO:0000256" key="11">
    <source>
        <dbReference type="ARBA" id="ARBA00048366"/>
    </source>
</evidence>
<proteinExistence type="inferred from homology"/>
<dbReference type="NCBIfam" id="TIGR00057">
    <property type="entry name" value="L-threonylcarbamoyladenylate synthase"/>
    <property type="match status" value="1"/>
</dbReference>
<dbReference type="InterPro" id="IPR050156">
    <property type="entry name" value="TC-AMP_synthase_SUA5"/>
</dbReference>
<comment type="similarity">
    <text evidence="2">Belongs to the SUA5 family.</text>
</comment>
<dbReference type="PANTHER" id="PTHR17490">
    <property type="entry name" value="SUA5"/>
    <property type="match status" value="1"/>
</dbReference>
<evidence type="ECO:0000259" key="12">
    <source>
        <dbReference type="PROSITE" id="PS51163"/>
    </source>
</evidence>
<gene>
    <name evidence="13" type="ORF">ACFOET_14230</name>
</gene>
<dbReference type="SUPFAM" id="SSF55821">
    <property type="entry name" value="YrdC/RibB"/>
    <property type="match status" value="1"/>
</dbReference>
<keyword evidence="6" id="KW-0819">tRNA processing</keyword>
<evidence type="ECO:0000256" key="6">
    <source>
        <dbReference type="ARBA" id="ARBA00022694"/>
    </source>
</evidence>